<name>A0ABV0R5N0_9TELE</name>
<keyword evidence="7" id="KW-0675">Receptor</keyword>
<keyword evidence="9" id="KW-1071">Ligand-gated ion channel</keyword>
<dbReference type="InterPro" id="IPR015683">
    <property type="entry name" value="Ionotropic_Glu_rcpt"/>
</dbReference>
<keyword evidence="10" id="KW-0407">Ion channel</keyword>
<proteinExistence type="predicted"/>
<evidence type="ECO:0000256" key="7">
    <source>
        <dbReference type="ARBA" id="ARBA00023170"/>
    </source>
</evidence>
<dbReference type="Proteomes" id="UP001434883">
    <property type="component" value="Unassembled WGS sequence"/>
</dbReference>
<feature type="non-terminal residue" evidence="13">
    <location>
        <position position="1"/>
    </location>
</feature>
<keyword evidence="8" id="KW-0325">Glycoprotein</keyword>
<evidence type="ECO:0000256" key="10">
    <source>
        <dbReference type="ARBA" id="ARBA00023303"/>
    </source>
</evidence>
<dbReference type="PANTHER" id="PTHR18966">
    <property type="entry name" value="IONOTROPIC GLUTAMATE RECEPTOR"/>
    <property type="match status" value="1"/>
</dbReference>
<keyword evidence="6 11" id="KW-0472">Membrane</keyword>
<evidence type="ECO:0000256" key="11">
    <source>
        <dbReference type="SAM" id="Phobius"/>
    </source>
</evidence>
<keyword evidence="4 11" id="KW-1133">Transmembrane helix</keyword>
<comment type="caution">
    <text evidence="13">The sequence shown here is derived from an EMBL/GenBank/DDBJ whole genome shotgun (WGS) entry which is preliminary data.</text>
</comment>
<dbReference type="EMBL" id="JAHRIN010034066">
    <property type="protein sequence ID" value="MEQ2202956.1"/>
    <property type="molecule type" value="Genomic_DNA"/>
</dbReference>
<keyword evidence="14" id="KW-1185">Reference proteome</keyword>
<evidence type="ECO:0000256" key="4">
    <source>
        <dbReference type="ARBA" id="ARBA00022989"/>
    </source>
</evidence>
<reference evidence="13 14" key="1">
    <citation type="submission" date="2021-06" db="EMBL/GenBank/DDBJ databases">
        <authorList>
            <person name="Palmer J.M."/>
        </authorList>
    </citation>
    <scope>NUCLEOTIDE SEQUENCE [LARGE SCALE GENOMIC DNA]</scope>
    <source>
        <strain evidence="13 14">XC_2019</strain>
        <tissue evidence="13">Muscle</tissue>
    </source>
</reference>
<evidence type="ECO:0000256" key="8">
    <source>
        <dbReference type="ARBA" id="ARBA00023180"/>
    </source>
</evidence>
<dbReference type="Gene3D" id="3.40.190.10">
    <property type="entry name" value="Periplasmic binding protein-like II"/>
    <property type="match status" value="1"/>
</dbReference>
<evidence type="ECO:0000256" key="2">
    <source>
        <dbReference type="ARBA" id="ARBA00022448"/>
    </source>
</evidence>
<keyword evidence="5" id="KW-0406">Ion transport</keyword>
<organism evidence="13 14">
    <name type="scientific">Xenoophorus captivus</name>
    <dbReference type="NCBI Taxonomy" id="1517983"/>
    <lineage>
        <taxon>Eukaryota</taxon>
        <taxon>Metazoa</taxon>
        <taxon>Chordata</taxon>
        <taxon>Craniata</taxon>
        <taxon>Vertebrata</taxon>
        <taxon>Euteleostomi</taxon>
        <taxon>Actinopterygii</taxon>
        <taxon>Neopterygii</taxon>
        <taxon>Teleostei</taxon>
        <taxon>Neoteleostei</taxon>
        <taxon>Acanthomorphata</taxon>
        <taxon>Ovalentaria</taxon>
        <taxon>Atherinomorphae</taxon>
        <taxon>Cyprinodontiformes</taxon>
        <taxon>Goodeidae</taxon>
        <taxon>Xenoophorus</taxon>
    </lineage>
</organism>
<evidence type="ECO:0000256" key="3">
    <source>
        <dbReference type="ARBA" id="ARBA00022692"/>
    </source>
</evidence>
<comment type="subcellular location">
    <subcellularLocation>
        <location evidence="1">Membrane</location>
        <topology evidence="1">Multi-pass membrane protein</topology>
    </subcellularLocation>
</comment>
<evidence type="ECO:0000256" key="1">
    <source>
        <dbReference type="ARBA" id="ARBA00004141"/>
    </source>
</evidence>
<dbReference type="SUPFAM" id="SSF53850">
    <property type="entry name" value="Periplasmic binding protein-like II"/>
    <property type="match status" value="1"/>
</dbReference>
<protein>
    <recommendedName>
        <fullName evidence="12">Ionotropic glutamate receptor L-glutamate and glycine-binding domain-containing protein</fullName>
    </recommendedName>
</protein>
<evidence type="ECO:0000256" key="6">
    <source>
        <dbReference type="ARBA" id="ARBA00023136"/>
    </source>
</evidence>
<evidence type="ECO:0000259" key="12">
    <source>
        <dbReference type="Pfam" id="PF10613"/>
    </source>
</evidence>
<evidence type="ECO:0000313" key="14">
    <source>
        <dbReference type="Proteomes" id="UP001434883"/>
    </source>
</evidence>
<evidence type="ECO:0000313" key="13">
    <source>
        <dbReference type="EMBL" id="MEQ2202956.1"/>
    </source>
</evidence>
<accession>A0ABV0R5N0</accession>
<feature type="transmembrane region" description="Helical" evidence="11">
    <location>
        <begin position="39"/>
        <end position="59"/>
    </location>
</feature>
<evidence type="ECO:0000256" key="5">
    <source>
        <dbReference type="ARBA" id="ARBA00023065"/>
    </source>
</evidence>
<keyword evidence="3 11" id="KW-0812">Transmembrane</keyword>
<gene>
    <name evidence="13" type="ORF">XENOCAPTIV_021049</name>
</gene>
<dbReference type="InterPro" id="IPR019594">
    <property type="entry name" value="Glu/Gly-bd"/>
</dbReference>
<evidence type="ECO:0000256" key="9">
    <source>
        <dbReference type="ARBA" id="ARBA00023286"/>
    </source>
</evidence>
<keyword evidence="2" id="KW-0813">Transport</keyword>
<dbReference type="Pfam" id="PF10613">
    <property type="entry name" value="Lig_chan-Glu_bd"/>
    <property type="match status" value="1"/>
</dbReference>
<feature type="domain" description="Ionotropic glutamate receptor L-glutamate and glycine-binding" evidence="12">
    <location>
        <begin position="1"/>
        <end position="36"/>
    </location>
</feature>
<sequence length="127" mass="14133">KADLAVAGLTITAEREKVIDFSKPFMTLGISIMYRVHLVLLFLFLIYPFCWIFSLCACFMQQQLLNNVQLLSLLVCSHISSFHLFCPPALPAPAGVFCSVNVLMNVAVSQLFSACSLIMVQPSYSHK</sequence>